<dbReference type="InterPro" id="IPR031009">
    <property type="entry name" value="Tcm_partner"/>
</dbReference>
<comment type="caution">
    <text evidence="1">The sequence shown here is derived from an EMBL/GenBank/DDBJ whole genome shotgun (WGS) entry which is preliminary data.</text>
</comment>
<dbReference type="RefSeq" id="WP_347607695.1">
    <property type="nucleotide sequence ID" value="NZ_JBDPZC010000002.1"/>
</dbReference>
<dbReference type="NCBIfam" id="TIGR04474">
    <property type="entry name" value="tcm_partner"/>
    <property type="match status" value="1"/>
</dbReference>
<accession>A0ABV0GBQ6</accession>
<sequence>MKTALIVTNANLFAQSNCQGEKLSAEAVDIWGPDPFPNLLIELGPDGAGVGDWVPSEKHRYLCRYLNATREAQKRFKQRVLIDPFCGPGRIQVKGETITRDGGSVIAYRQSVLSGAPFTKVLVGDIDPDKAAANEQRLIARGAQVQTFAGPAIETVDQMAKAVPFGALALAYIDPYNLEYLSFSIIERLARLEHVDFAVHFSLMDLTRNIDMELNPARDRFDHALPGWRARVPQKISKKNLSLWFFDEWCNAVKALGFTVSSQMPRITDGKGRAIYRLVFFSRHPLPDRIWGDIARSQNLELFSS</sequence>
<dbReference type="Proteomes" id="UP001462640">
    <property type="component" value="Unassembled WGS sequence"/>
</dbReference>
<dbReference type="EMBL" id="JBDPZC010000002">
    <property type="protein sequence ID" value="MEO3712394.1"/>
    <property type="molecule type" value="Genomic_DNA"/>
</dbReference>
<evidence type="ECO:0000313" key="1">
    <source>
        <dbReference type="EMBL" id="MEO3712394.1"/>
    </source>
</evidence>
<reference evidence="1 2" key="1">
    <citation type="submission" date="2024-05" db="EMBL/GenBank/DDBJ databases">
        <title>Roseateles sp. 2.12 16S ribosomal RNA gene Genome sequencing and assembly.</title>
        <authorList>
            <person name="Woo H."/>
        </authorList>
    </citation>
    <scope>NUCLEOTIDE SEQUENCE [LARGE SCALE GENOMIC DNA]</scope>
    <source>
        <strain evidence="1 2">2.12</strain>
    </source>
</reference>
<name>A0ABV0GBQ6_9BURK</name>
<protein>
    <submittedName>
        <fullName evidence="1">Three-Cys-motif partner protein TcmP</fullName>
    </submittedName>
</protein>
<keyword evidence="2" id="KW-1185">Reference proteome</keyword>
<proteinExistence type="predicted"/>
<gene>
    <name evidence="1" type="primary">tcmP</name>
    <name evidence="1" type="ORF">ABDJ40_06390</name>
</gene>
<evidence type="ECO:0000313" key="2">
    <source>
        <dbReference type="Proteomes" id="UP001462640"/>
    </source>
</evidence>
<organism evidence="1 2">
    <name type="scientific">Roseateles flavus</name>
    <dbReference type="NCBI Taxonomy" id="3149041"/>
    <lineage>
        <taxon>Bacteria</taxon>
        <taxon>Pseudomonadati</taxon>
        <taxon>Pseudomonadota</taxon>
        <taxon>Betaproteobacteria</taxon>
        <taxon>Burkholderiales</taxon>
        <taxon>Sphaerotilaceae</taxon>
        <taxon>Roseateles</taxon>
    </lineage>
</organism>